<keyword evidence="4 9" id="KW-0547">Nucleotide-binding</keyword>
<accession>A0A951PM74</accession>
<dbReference type="EMBL" id="JAHHIF010000021">
    <property type="protein sequence ID" value="MBW4546126.1"/>
    <property type="molecule type" value="Genomic_DNA"/>
</dbReference>
<dbReference type="AlphaFoldDB" id="A0A951PM74"/>
<dbReference type="EC" id="2.7.11.1" evidence="1"/>
<evidence type="ECO:0000259" key="12">
    <source>
        <dbReference type="PROSITE" id="PS50011"/>
    </source>
</evidence>
<comment type="catalytic activity">
    <reaction evidence="7">
        <text>L-threonyl-[protein] + ATP = O-phospho-L-threonyl-[protein] + ADP + H(+)</text>
        <dbReference type="Rhea" id="RHEA:46608"/>
        <dbReference type="Rhea" id="RHEA-COMP:11060"/>
        <dbReference type="Rhea" id="RHEA-COMP:11605"/>
        <dbReference type="ChEBI" id="CHEBI:15378"/>
        <dbReference type="ChEBI" id="CHEBI:30013"/>
        <dbReference type="ChEBI" id="CHEBI:30616"/>
        <dbReference type="ChEBI" id="CHEBI:61977"/>
        <dbReference type="ChEBI" id="CHEBI:456216"/>
        <dbReference type="EC" id="2.7.11.1"/>
    </reaction>
</comment>
<dbReference type="GO" id="GO:0004674">
    <property type="term" value="F:protein serine/threonine kinase activity"/>
    <property type="evidence" value="ECO:0007669"/>
    <property type="project" value="UniProtKB-KW"/>
</dbReference>
<dbReference type="InterPro" id="IPR017441">
    <property type="entry name" value="Protein_kinase_ATP_BS"/>
</dbReference>
<feature type="binding site" evidence="9">
    <location>
        <position position="78"/>
    </location>
    <ligand>
        <name>ATP</name>
        <dbReference type="ChEBI" id="CHEBI:30616"/>
    </ligand>
</feature>
<proteinExistence type="predicted"/>
<evidence type="ECO:0000256" key="8">
    <source>
        <dbReference type="ARBA" id="ARBA00048679"/>
    </source>
</evidence>
<dbReference type="PANTHER" id="PTHR24363">
    <property type="entry name" value="SERINE/THREONINE PROTEIN KINASE"/>
    <property type="match status" value="1"/>
</dbReference>
<evidence type="ECO:0000256" key="4">
    <source>
        <dbReference type="ARBA" id="ARBA00022741"/>
    </source>
</evidence>
<reference evidence="13" key="2">
    <citation type="journal article" date="2022" name="Microbiol. Resour. Announc.">
        <title>Metagenome Sequencing to Explore Phylogenomics of Terrestrial Cyanobacteria.</title>
        <authorList>
            <person name="Ward R.D."/>
            <person name="Stajich J.E."/>
            <person name="Johansen J.R."/>
            <person name="Huntemann M."/>
            <person name="Clum A."/>
            <person name="Foster B."/>
            <person name="Foster B."/>
            <person name="Roux S."/>
            <person name="Palaniappan K."/>
            <person name="Varghese N."/>
            <person name="Mukherjee S."/>
            <person name="Reddy T.B.K."/>
            <person name="Daum C."/>
            <person name="Copeland A."/>
            <person name="Chen I.A."/>
            <person name="Ivanova N.N."/>
            <person name="Kyrpides N.C."/>
            <person name="Shapiro N."/>
            <person name="Eloe-Fadrosh E.A."/>
            <person name="Pietrasiak N."/>
        </authorList>
    </citation>
    <scope>NUCLEOTIDE SEQUENCE</scope>
    <source>
        <strain evidence="13">CPER-KK1</strain>
    </source>
</reference>
<evidence type="ECO:0000256" key="5">
    <source>
        <dbReference type="ARBA" id="ARBA00022777"/>
    </source>
</evidence>
<dbReference type="CDD" id="cd14014">
    <property type="entry name" value="STKc_PknB_like"/>
    <property type="match status" value="1"/>
</dbReference>
<name>A0A951PM74_9CYAN</name>
<feature type="transmembrane region" description="Helical" evidence="11">
    <location>
        <begin position="439"/>
        <end position="458"/>
    </location>
</feature>
<dbReference type="Gene3D" id="3.30.200.20">
    <property type="entry name" value="Phosphorylase Kinase, domain 1"/>
    <property type="match status" value="1"/>
</dbReference>
<evidence type="ECO:0000313" key="13">
    <source>
        <dbReference type="EMBL" id="MBW4546126.1"/>
    </source>
</evidence>
<feature type="transmembrane region" description="Helical" evidence="11">
    <location>
        <begin position="464"/>
        <end position="492"/>
    </location>
</feature>
<dbReference type="GO" id="GO:0005524">
    <property type="term" value="F:ATP binding"/>
    <property type="evidence" value="ECO:0007669"/>
    <property type="project" value="UniProtKB-UniRule"/>
</dbReference>
<dbReference type="Pfam" id="PF00069">
    <property type="entry name" value="Pkinase"/>
    <property type="match status" value="1"/>
</dbReference>
<sequence length="496" mass="54554">MEIYCTRPACPRPQNFFADLDDRETLKTTQQKYCTACGMPLILVGRYIPSRLLGQGGFGAAFLARDRYTPAMRQCVVKQFQPSGDLNPQQLKIAQDLFEREAEVLEQLGSENDQIPNLFAFFQLSVPTQQLGKDDQFFYLVQEFIDGKDLEGELAEKGKFSEAEVLEVLREILKVLKFVHENGSIHRDIKPSNIMRHRNGRLYLLDFGAVKQVTKAGAAGGAAGRSTGIYSMGFAPPEQMSGSQVYPSTDLYALAVTLITLLTGKEAGELYDSYNNQWNWRNYAQVNDTLADVLDRMLLATPNQRYGSAQEVMDALDYRRTPQPLPSPPPSNPLPQRTTAPPTNPLPVQASTPTAAPPVSKPPSNPPVTVAPSTPPRSRRGTFSTLELLRGAAFTGFEGALLFIALGSLLPSPALGIGLWGMVMGGLIFAQFRRVIEKFDFVIIAVITLLPLVFFPALRNDMVIQTVIVLSVLAAAGAIAVTALFRLVYLLLSRLL</sequence>
<evidence type="ECO:0000313" key="14">
    <source>
        <dbReference type="Proteomes" id="UP000753908"/>
    </source>
</evidence>
<dbReference type="NCBIfam" id="NF045510">
    <property type="entry name" value="4Cys_prefix_kin"/>
    <property type="match status" value="1"/>
</dbReference>
<dbReference type="InterPro" id="IPR011009">
    <property type="entry name" value="Kinase-like_dom_sf"/>
</dbReference>
<evidence type="ECO:0000256" key="10">
    <source>
        <dbReference type="SAM" id="MobiDB-lite"/>
    </source>
</evidence>
<evidence type="ECO:0000256" key="11">
    <source>
        <dbReference type="SAM" id="Phobius"/>
    </source>
</evidence>
<evidence type="ECO:0000256" key="9">
    <source>
        <dbReference type="PROSITE-ProRule" id="PRU10141"/>
    </source>
</evidence>
<dbReference type="InterPro" id="IPR000719">
    <property type="entry name" value="Prot_kinase_dom"/>
</dbReference>
<organism evidence="13 14">
    <name type="scientific">Symplocastrum torsivum CPER-KK1</name>
    <dbReference type="NCBI Taxonomy" id="450513"/>
    <lineage>
        <taxon>Bacteria</taxon>
        <taxon>Bacillati</taxon>
        <taxon>Cyanobacteriota</taxon>
        <taxon>Cyanophyceae</taxon>
        <taxon>Oscillatoriophycideae</taxon>
        <taxon>Oscillatoriales</taxon>
        <taxon>Microcoleaceae</taxon>
        <taxon>Symplocastrum</taxon>
    </lineage>
</organism>
<dbReference type="PROSITE" id="PS50011">
    <property type="entry name" value="PROTEIN_KINASE_DOM"/>
    <property type="match status" value="1"/>
</dbReference>
<dbReference type="SMART" id="SM00220">
    <property type="entry name" value="S_TKc"/>
    <property type="match status" value="1"/>
</dbReference>
<comment type="caution">
    <text evidence="13">The sequence shown here is derived from an EMBL/GenBank/DDBJ whole genome shotgun (WGS) entry which is preliminary data.</text>
</comment>
<feature type="domain" description="Protein kinase" evidence="12">
    <location>
        <begin position="47"/>
        <end position="319"/>
    </location>
</feature>
<feature type="region of interest" description="Disordered" evidence="10">
    <location>
        <begin position="319"/>
        <end position="381"/>
    </location>
</feature>
<dbReference type="SUPFAM" id="SSF56112">
    <property type="entry name" value="Protein kinase-like (PK-like)"/>
    <property type="match status" value="1"/>
</dbReference>
<dbReference type="Gene3D" id="1.10.510.10">
    <property type="entry name" value="Transferase(Phosphotransferase) domain 1"/>
    <property type="match status" value="1"/>
</dbReference>
<feature type="compositionally biased region" description="Pro residues" evidence="10">
    <location>
        <begin position="355"/>
        <end position="366"/>
    </location>
</feature>
<keyword evidence="2" id="KW-0723">Serine/threonine-protein kinase</keyword>
<evidence type="ECO:0000256" key="2">
    <source>
        <dbReference type="ARBA" id="ARBA00022527"/>
    </source>
</evidence>
<protein>
    <recommendedName>
        <fullName evidence="1">non-specific serine/threonine protein kinase</fullName>
        <ecNumber evidence="1">2.7.11.1</ecNumber>
    </recommendedName>
</protein>
<keyword evidence="5 13" id="KW-0418">Kinase</keyword>
<keyword evidence="6 9" id="KW-0067">ATP-binding</keyword>
<gene>
    <name evidence="13" type="ORF">KME25_17005</name>
</gene>
<evidence type="ECO:0000256" key="7">
    <source>
        <dbReference type="ARBA" id="ARBA00047899"/>
    </source>
</evidence>
<evidence type="ECO:0000256" key="6">
    <source>
        <dbReference type="ARBA" id="ARBA00022840"/>
    </source>
</evidence>
<reference evidence="13" key="1">
    <citation type="submission" date="2021-05" db="EMBL/GenBank/DDBJ databases">
        <authorList>
            <person name="Pietrasiak N."/>
            <person name="Ward R."/>
            <person name="Stajich J.E."/>
            <person name="Kurbessoian T."/>
        </authorList>
    </citation>
    <scope>NUCLEOTIDE SEQUENCE</scope>
    <source>
        <strain evidence="13">CPER-KK1</strain>
    </source>
</reference>
<keyword evidence="11" id="KW-1133">Transmembrane helix</keyword>
<keyword evidence="11" id="KW-0812">Transmembrane</keyword>
<keyword evidence="11" id="KW-0472">Membrane</keyword>
<dbReference type="Proteomes" id="UP000753908">
    <property type="component" value="Unassembled WGS sequence"/>
</dbReference>
<evidence type="ECO:0000256" key="1">
    <source>
        <dbReference type="ARBA" id="ARBA00012513"/>
    </source>
</evidence>
<comment type="catalytic activity">
    <reaction evidence="8">
        <text>L-seryl-[protein] + ATP = O-phospho-L-seryl-[protein] + ADP + H(+)</text>
        <dbReference type="Rhea" id="RHEA:17989"/>
        <dbReference type="Rhea" id="RHEA-COMP:9863"/>
        <dbReference type="Rhea" id="RHEA-COMP:11604"/>
        <dbReference type="ChEBI" id="CHEBI:15378"/>
        <dbReference type="ChEBI" id="CHEBI:29999"/>
        <dbReference type="ChEBI" id="CHEBI:30616"/>
        <dbReference type="ChEBI" id="CHEBI:83421"/>
        <dbReference type="ChEBI" id="CHEBI:456216"/>
        <dbReference type="EC" id="2.7.11.1"/>
    </reaction>
</comment>
<keyword evidence="3" id="KW-0808">Transferase</keyword>
<evidence type="ECO:0000256" key="3">
    <source>
        <dbReference type="ARBA" id="ARBA00022679"/>
    </source>
</evidence>
<dbReference type="PROSITE" id="PS00107">
    <property type="entry name" value="PROTEIN_KINASE_ATP"/>
    <property type="match status" value="1"/>
</dbReference>
<dbReference type="PANTHER" id="PTHR24363:SF0">
    <property type="entry name" value="SERINE_THREONINE KINASE LIKE DOMAIN CONTAINING 1"/>
    <property type="match status" value="1"/>
</dbReference>
<feature type="compositionally biased region" description="Pro residues" evidence="10">
    <location>
        <begin position="323"/>
        <end position="333"/>
    </location>
</feature>